<dbReference type="OrthoDB" id="5024661at2759"/>
<evidence type="ECO:0000313" key="2">
    <source>
        <dbReference type="EMBL" id="KAH7303574.1"/>
    </source>
</evidence>
<organism evidence="2 3">
    <name type="scientific">Stachybotrys elegans</name>
    <dbReference type="NCBI Taxonomy" id="80388"/>
    <lineage>
        <taxon>Eukaryota</taxon>
        <taxon>Fungi</taxon>
        <taxon>Dikarya</taxon>
        <taxon>Ascomycota</taxon>
        <taxon>Pezizomycotina</taxon>
        <taxon>Sordariomycetes</taxon>
        <taxon>Hypocreomycetidae</taxon>
        <taxon>Hypocreales</taxon>
        <taxon>Stachybotryaceae</taxon>
        <taxon>Stachybotrys</taxon>
    </lineage>
</organism>
<gene>
    <name evidence="2" type="ORF">B0I35DRAFT_178177</name>
</gene>
<reference evidence="2" key="1">
    <citation type="journal article" date="2021" name="Nat. Commun.">
        <title>Genetic determinants of endophytism in the Arabidopsis root mycobiome.</title>
        <authorList>
            <person name="Mesny F."/>
            <person name="Miyauchi S."/>
            <person name="Thiergart T."/>
            <person name="Pickel B."/>
            <person name="Atanasova L."/>
            <person name="Karlsson M."/>
            <person name="Huettel B."/>
            <person name="Barry K.W."/>
            <person name="Haridas S."/>
            <person name="Chen C."/>
            <person name="Bauer D."/>
            <person name="Andreopoulos W."/>
            <person name="Pangilinan J."/>
            <person name="LaButti K."/>
            <person name="Riley R."/>
            <person name="Lipzen A."/>
            <person name="Clum A."/>
            <person name="Drula E."/>
            <person name="Henrissat B."/>
            <person name="Kohler A."/>
            <person name="Grigoriev I.V."/>
            <person name="Martin F.M."/>
            <person name="Hacquard S."/>
        </authorList>
    </citation>
    <scope>NUCLEOTIDE SEQUENCE</scope>
    <source>
        <strain evidence="2">MPI-CAGE-CH-0235</strain>
    </source>
</reference>
<dbReference type="EMBL" id="JAGPNK010000031">
    <property type="protein sequence ID" value="KAH7303574.1"/>
    <property type="molecule type" value="Genomic_DNA"/>
</dbReference>
<protein>
    <submittedName>
        <fullName evidence="2">Uncharacterized protein</fullName>
    </submittedName>
</protein>
<dbReference type="AlphaFoldDB" id="A0A8K0SDA2"/>
<evidence type="ECO:0000313" key="3">
    <source>
        <dbReference type="Proteomes" id="UP000813444"/>
    </source>
</evidence>
<proteinExistence type="predicted"/>
<comment type="caution">
    <text evidence="2">The sequence shown here is derived from an EMBL/GenBank/DDBJ whole genome shotgun (WGS) entry which is preliminary data.</text>
</comment>
<keyword evidence="3" id="KW-1185">Reference proteome</keyword>
<feature type="region of interest" description="Disordered" evidence="1">
    <location>
        <begin position="42"/>
        <end position="81"/>
    </location>
</feature>
<name>A0A8K0SDA2_9HYPO</name>
<sequence>MSDYHECRKCSALFRSPKELDDHIDEFQAQRVYHLREADRCSGHSRVNDTDDNLLLQTESSSHRTRSCPHEECRSKRPYSSRQALQRHYLEHVICKEVCVGCHKTFGIASQFPTVPCVKRRKNAI</sequence>
<dbReference type="Proteomes" id="UP000813444">
    <property type="component" value="Unassembled WGS sequence"/>
</dbReference>
<accession>A0A8K0SDA2</accession>
<evidence type="ECO:0000256" key="1">
    <source>
        <dbReference type="SAM" id="MobiDB-lite"/>
    </source>
</evidence>